<gene>
    <name evidence="2" type="ORF">IFM89_000928</name>
</gene>
<dbReference type="Proteomes" id="UP000631114">
    <property type="component" value="Unassembled WGS sequence"/>
</dbReference>
<dbReference type="InterPro" id="IPR054722">
    <property type="entry name" value="PolX-like_BBD"/>
</dbReference>
<accession>A0A835M3I2</accession>
<dbReference type="EMBL" id="JADFTS010000002">
    <property type="protein sequence ID" value="KAF9618293.1"/>
    <property type="molecule type" value="Genomic_DNA"/>
</dbReference>
<protein>
    <recommendedName>
        <fullName evidence="1">Retrovirus-related Pol polyprotein from transposon TNT 1-94-like beta-barrel domain-containing protein</fullName>
    </recommendedName>
</protein>
<evidence type="ECO:0000313" key="3">
    <source>
        <dbReference type="Proteomes" id="UP000631114"/>
    </source>
</evidence>
<name>A0A835M3I2_9MAGN</name>
<reference evidence="2 3" key="1">
    <citation type="submission" date="2020-10" db="EMBL/GenBank/DDBJ databases">
        <title>The Coptis chinensis genome and diversification of protoberbering-type alkaloids.</title>
        <authorList>
            <person name="Wang B."/>
            <person name="Shu S."/>
            <person name="Song C."/>
            <person name="Liu Y."/>
        </authorList>
    </citation>
    <scope>NUCLEOTIDE SEQUENCE [LARGE SCALE GENOMIC DNA]</scope>
    <source>
        <strain evidence="2">HL-2020</strain>
        <tissue evidence="2">Leaf</tissue>
    </source>
</reference>
<sequence length="120" mass="13652">MARTKKNGPRYLICVISKSLLAYCDEEAWWIDSASSRHVTKSINYFVDIKELKTGDHKVYMGNNIYCDVLGIGTVKIPLPGEMNLLLTDVLFAPNMRCNLIFVSRLDDKGYEVKFRSGKV</sequence>
<dbReference type="PANTHER" id="PTHR47592:SF24">
    <property type="entry name" value="BNACNNG30200D PROTEIN"/>
    <property type="match status" value="1"/>
</dbReference>
<organism evidence="2 3">
    <name type="scientific">Coptis chinensis</name>
    <dbReference type="NCBI Taxonomy" id="261450"/>
    <lineage>
        <taxon>Eukaryota</taxon>
        <taxon>Viridiplantae</taxon>
        <taxon>Streptophyta</taxon>
        <taxon>Embryophyta</taxon>
        <taxon>Tracheophyta</taxon>
        <taxon>Spermatophyta</taxon>
        <taxon>Magnoliopsida</taxon>
        <taxon>Ranunculales</taxon>
        <taxon>Ranunculaceae</taxon>
        <taxon>Coptidoideae</taxon>
        <taxon>Coptis</taxon>
    </lineage>
</organism>
<proteinExistence type="predicted"/>
<evidence type="ECO:0000313" key="2">
    <source>
        <dbReference type="EMBL" id="KAF9618293.1"/>
    </source>
</evidence>
<dbReference type="OrthoDB" id="1671286at2759"/>
<dbReference type="Pfam" id="PF22936">
    <property type="entry name" value="Pol_BBD"/>
    <property type="match status" value="1"/>
</dbReference>
<evidence type="ECO:0000259" key="1">
    <source>
        <dbReference type="Pfam" id="PF22936"/>
    </source>
</evidence>
<dbReference type="PANTHER" id="PTHR47592">
    <property type="entry name" value="PBF68 PROTEIN"/>
    <property type="match status" value="1"/>
</dbReference>
<dbReference type="AlphaFoldDB" id="A0A835M3I2"/>
<feature type="domain" description="Retrovirus-related Pol polyprotein from transposon TNT 1-94-like beta-barrel" evidence="1">
    <location>
        <begin position="29"/>
        <end position="111"/>
    </location>
</feature>
<keyword evidence="3" id="KW-1185">Reference proteome</keyword>
<comment type="caution">
    <text evidence="2">The sequence shown here is derived from an EMBL/GenBank/DDBJ whole genome shotgun (WGS) entry which is preliminary data.</text>
</comment>